<keyword evidence="6" id="KW-0378">Hydrolase</keyword>
<dbReference type="InterPro" id="IPR011856">
    <property type="entry name" value="tRNA_endonuc-like_dom_sf"/>
</dbReference>
<keyword evidence="3" id="KW-0479">Metal-binding</keyword>
<dbReference type="InterPro" id="IPR002732">
    <property type="entry name" value="Hjc"/>
</dbReference>
<keyword evidence="7" id="KW-0460">Magnesium</keyword>
<dbReference type="NCBIfam" id="NF040854">
    <property type="entry name" value="Hol_resolv_Hjc"/>
    <property type="match status" value="1"/>
</dbReference>
<evidence type="ECO:0000256" key="5">
    <source>
        <dbReference type="ARBA" id="ARBA00022763"/>
    </source>
</evidence>
<dbReference type="GO" id="GO:0006281">
    <property type="term" value="P:DNA repair"/>
    <property type="evidence" value="ECO:0007669"/>
    <property type="project" value="UniProtKB-KW"/>
</dbReference>
<name>A0A6A9QLV1_SULME</name>
<dbReference type="OrthoDB" id="34330at2157"/>
<dbReference type="Gene3D" id="3.40.1350.10">
    <property type="match status" value="1"/>
</dbReference>
<evidence type="ECO:0000256" key="7">
    <source>
        <dbReference type="ARBA" id="ARBA00022842"/>
    </source>
</evidence>
<evidence type="ECO:0000256" key="9">
    <source>
        <dbReference type="ARBA" id="ARBA00023172"/>
    </source>
</evidence>
<keyword evidence="4 12" id="KW-0255">Endonuclease</keyword>
<dbReference type="GO" id="GO:0006310">
    <property type="term" value="P:DNA recombination"/>
    <property type="evidence" value="ECO:0007669"/>
    <property type="project" value="UniProtKB-KW"/>
</dbReference>
<comment type="catalytic activity">
    <reaction evidence="11">
        <text>Endonucleolytic cleavage at a junction such as a reciprocal single-stranded crossover between two homologous DNA duplexes (Holliday junction).</text>
        <dbReference type="EC" id="3.1.21.10"/>
    </reaction>
</comment>
<evidence type="ECO:0000256" key="4">
    <source>
        <dbReference type="ARBA" id="ARBA00022759"/>
    </source>
</evidence>
<evidence type="ECO:0000313" key="12">
    <source>
        <dbReference type="EMBL" id="MUN29290.1"/>
    </source>
</evidence>
<reference evidence="12 13" key="1">
    <citation type="submission" date="2019-10" db="EMBL/GenBank/DDBJ databases">
        <title>Sequencing and Assembly of Multiple Reported Metal-Biooxidizing Members of the Extremely Thermoacidophilic Archaeal Family Sulfolobaceae.</title>
        <authorList>
            <person name="Counts J.A."/>
            <person name="Kelly R.M."/>
        </authorList>
    </citation>
    <scope>NUCLEOTIDE SEQUENCE [LARGE SCALE GENOMIC DNA]</scope>
    <source>
        <strain evidence="12 13">DSM 6482</strain>
    </source>
</reference>
<accession>A0A6A9QLV1</accession>
<organism evidence="12 13">
    <name type="scientific">Sulfuracidifex metallicus DSM 6482 = JCM 9184</name>
    <dbReference type="NCBI Taxonomy" id="523847"/>
    <lineage>
        <taxon>Archaea</taxon>
        <taxon>Thermoproteota</taxon>
        <taxon>Thermoprotei</taxon>
        <taxon>Sulfolobales</taxon>
        <taxon>Sulfolobaceae</taxon>
        <taxon>Sulfuracidifex</taxon>
    </lineage>
</organism>
<dbReference type="SUPFAM" id="SSF52980">
    <property type="entry name" value="Restriction endonuclease-like"/>
    <property type="match status" value="1"/>
</dbReference>
<dbReference type="PANTHER" id="PTHR39651">
    <property type="entry name" value="HOLLIDAY JUNCTION RESOLVASE HJC"/>
    <property type="match status" value="1"/>
</dbReference>
<keyword evidence="5" id="KW-0227">DNA damage</keyword>
<evidence type="ECO:0000256" key="11">
    <source>
        <dbReference type="ARBA" id="ARBA00029354"/>
    </source>
</evidence>
<protein>
    <submittedName>
        <fullName evidence="12">Endonuclease</fullName>
    </submittedName>
</protein>
<keyword evidence="10" id="KW-0234">DNA repair</keyword>
<dbReference type="Pfam" id="PF01870">
    <property type="entry name" value="Hjc"/>
    <property type="match status" value="1"/>
</dbReference>
<evidence type="ECO:0000313" key="13">
    <source>
        <dbReference type="Proteomes" id="UP000470772"/>
    </source>
</evidence>
<gene>
    <name evidence="12" type="ORF">GC250_07560</name>
</gene>
<dbReference type="InterPro" id="IPR014428">
    <property type="entry name" value="Hjc_arc"/>
</dbReference>
<keyword evidence="2" id="KW-0540">Nuclease</keyword>
<keyword evidence="13" id="KW-1185">Reference proteome</keyword>
<dbReference type="InterPro" id="IPR011335">
    <property type="entry name" value="Restrct_endonuc-II-like"/>
</dbReference>
<comment type="caution">
    <text evidence="12">The sequence shown here is derived from an EMBL/GenBank/DDBJ whole genome shotgun (WGS) entry which is preliminary data.</text>
</comment>
<evidence type="ECO:0000256" key="2">
    <source>
        <dbReference type="ARBA" id="ARBA00022722"/>
    </source>
</evidence>
<evidence type="ECO:0000256" key="6">
    <source>
        <dbReference type="ARBA" id="ARBA00022801"/>
    </source>
</evidence>
<evidence type="ECO:0000256" key="3">
    <source>
        <dbReference type="ARBA" id="ARBA00022723"/>
    </source>
</evidence>
<dbReference type="GO" id="GO:0046872">
    <property type="term" value="F:metal ion binding"/>
    <property type="evidence" value="ECO:0007669"/>
    <property type="project" value="UniProtKB-KW"/>
</dbReference>
<evidence type="ECO:0000256" key="8">
    <source>
        <dbReference type="ARBA" id="ARBA00023125"/>
    </source>
</evidence>
<sequence length="132" mass="15038">MNKDIGRNAERELVKILSSMGYRAVRIPTSNSSPNPLPDVFATFGGTLLAFEVKSTWEPKLKIREIQIRKILDFLSMFTMEGHAYVAVKFKSFKKWEFFEVLNPSSIEVKVGNGIDLSSLSHIQRFNAEELI</sequence>
<dbReference type="GO" id="GO:0008821">
    <property type="term" value="F:crossover junction DNA endonuclease activity"/>
    <property type="evidence" value="ECO:0007669"/>
    <property type="project" value="UniProtKB-EC"/>
</dbReference>
<dbReference type="AlphaFoldDB" id="A0A6A9QLV1"/>
<evidence type="ECO:0000256" key="10">
    <source>
        <dbReference type="ARBA" id="ARBA00023204"/>
    </source>
</evidence>
<proteinExistence type="predicted"/>
<dbReference type="EMBL" id="WGGD01000005">
    <property type="protein sequence ID" value="MUN29290.1"/>
    <property type="molecule type" value="Genomic_DNA"/>
</dbReference>
<comment type="cofactor">
    <cofactor evidence="1">
        <name>Mg(2+)</name>
        <dbReference type="ChEBI" id="CHEBI:18420"/>
    </cofactor>
</comment>
<evidence type="ECO:0000256" key="1">
    <source>
        <dbReference type="ARBA" id="ARBA00001946"/>
    </source>
</evidence>
<dbReference type="GO" id="GO:0003677">
    <property type="term" value="F:DNA binding"/>
    <property type="evidence" value="ECO:0007669"/>
    <property type="project" value="UniProtKB-KW"/>
</dbReference>
<keyword evidence="8" id="KW-0238">DNA-binding</keyword>
<dbReference type="Proteomes" id="UP000470772">
    <property type="component" value="Unassembled WGS sequence"/>
</dbReference>
<dbReference type="RefSeq" id="WP_054837972.1">
    <property type="nucleotide sequence ID" value="NZ_BBBY01000003.1"/>
</dbReference>
<dbReference type="PANTHER" id="PTHR39651:SF1">
    <property type="entry name" value="HOLLIDAY JUNCTION RESOLVASE HJC"/>
    <property type="match status" value="1"/>
</dbReference>
<keyword evidence="9" id="KW-0233">DNA recombination</keyword>